<dbReference type="AlphaFoldDB" id="A0A162QR93"/>
<dbReference type="Proteomes" id="UP000076603">
    <property type="component" value="Unassembled WGS sequence"/>
</dbReference>
<keyword evidence="2" id="KW-1185">Reference proteome</keyword>
<sequence length="70" mass="8128">MELKLTCGRVYPNDFEKQLLKRAFKENRAILKDGENLVLTFKQGVVFFNMSKGVIEVIDFVFTSKIIDIK</sequence>
<reference evidence="1 2" key="1">
    <citation type="submission" date="2016-04" db="EMBL/GenBank/DDBJ databases">
        <title>Genome sequence of Clostridium magnum DSM 2767.</title>
        <authorList>
            <person name="Poehlein A."/>
            <person name="Uhlig R."/>
            <person name="Fischer R."/>
            <person name="Bahl H."/>
            <person name="Daniel R."/>
        </authorList>
    </citation>
    <scope>NUCLEOTIDE SEQUENCE [LARGE SCALE GENOMIC DNA]</scope>
    <source>
        <strain evidence="1 2">DSM 2767</strain>
    </source>
</reference>
<evidence type="ECO:0000313" key="1">
    <source>
        <dbReference type="EMBL" id="KZL88859.1"/>
    </source>
</evidence>
<name>A0A162QR93_9CLOT</name>
<accession>A0A162QR93</accession>
<proteinExistence type="predicted"/>
<evidence type="ECO:0000313" key="2">
    <source>
        <dbReference type="Proteomes" id="UP000076603"/>
    </source>
</evidence>
<dbReference type="EMBL" id="LWAE01000013">
    <property type="protein sequence ID" value="KZL88859.1"/>
    <property type="molecule type" value="Genomic_DNA"/>
</dbReference>
<gene>
    <name evidence="1" type="ORF">CLMAG_57630</name>
</gene>
<comment type="caution">
    <text evidence="1">The sequence shown here is derived from an EMBL/GenBank/DDBJ whole genome shotgun (WGS) entry which is preliminary data.</text>
</comment>
<dbReference type="RefSeq" id="WP_066630348.1">
    <property type="nucleotide sequence ID" value="NZ_FQXL01000030.1"/>
</dbReference>
<protein>
    <submittedName>
        <fullName evidence="1">Uncharacterized protein</fullName>
    </submittedName>
</protein>
<organism evidence="1 2">
    <name type="scientific">Clostridium magnum DSM 2767</name>
    <dbReference type="NCBI Taxonomy" id="1121326"/>
    <lineage>
        <taxon>Bacteria</taxon>
        <taxon>Bacillati</taxon>
        <taxon>Bacillota</taxon>
        <taxon>Clostridia</taxon>
        <taxon>Eubacteriales</taxon>
        <taxon>Clostridiaceae</taxon>
        <taxon>Clostridium</taxon>
    </lineage>
</organism>
<dbReference type="PATRIC" id="fig|1121326.3.peg.5823"/>